<evidence type="ECO:0000313" key="10">
    <source>
        <dbReference type="Proteomes" id="UP000250140"/>
    </source>
</evidence>
<gene>
    <name evidence="9" type="ORF">AOQ84DRAFT_205867</name>
</gene>
<dbReference type="CDD" id="cd07830">
    <property type="entry name" value="STKc_MAK_like"/>
    <property type="match status" value="1"/>
</dbReference>
<evidence type="ECO:0000256" key="3">
    <source>
        <dbReference type="ARBA" id="ARBA00022840"/>
    </source>
</evidence>
<dbReference type="Gene3D" id="3.30.200.20">
    <property type="entry name" value="Phosphorylase Kinase, domain 1"/>
    <property type="match status" value="1"/>
</dbReference>
<dbReference type="PROSITE" id="PS00108">
    <property type="entry name" value="PROTEIN_KINASE_ST"/>
    <property type="match status" value="1"/>
</dbReference>
<evidence type="ECO:0000256" key="6">
    <source>
        <dbReference type="PROSITE-ProRule" id="PRU10141"/>
    </source>
</evidence>
<evidence type="ECO:0000256" key="2">
    <source>
        <dbReference type="ARBA" id="ARBA00022741"/>
    </source>
</evidence>
<accession>A0A8E2F5N9</accession>
<proteinExistence type="predicted"/>
<dbReference type="PROSITE" id="PS50011">
    <property type="entry name" value="PROTEIN_KINASE_DOM"/>
    <property type="match status" value="1"/>
</dbReference>
<dbReference type="InterPro" id="IPR000719">
    <property type="entry name" value="Prot_kinase_dom"/>
</dbReference>
<dbReference type="Gene3D" id="1.10.510.10">
    <property type="entry name" value="Transferase(Phosphotransferase) domain 1"/>
    <property type="match status" value="1"/>
</dbReference>
<dbReference type="Proteomes" id="UP000250140">
    <property type="component" value="Unassembled WGS sequence"/>
</dbReference>
<protein>
    <submittedName>
        <fullName evidence="9">Meiosis induction protein kinase-like protein</fullName>
    </submittedName>
</protein>
<dbReference type="InterPro" id="IPR011009">
    <property type="entry name" value="Kinase-like_dom_sf"/>
</dbReference>
<feature type="compositionally biased region" description="Polar residues" evidence="7">
    <location>
        <begin position="388"/>
        <end position="401"/>
    </location>
</feature>
<keyword evidence="10" id="KW-1185">Reference proteome</keyword>
<keyword evidence="9" id="KW-0418">Kinase</keyword>
<organism evidence="9 10">
    <name type="scientific">Glonium stellatum</name>
    <dbReference type="NCBI Taxonomy" id="574774"/>
    <lineage>
        <taxon>Eukaryota</taxon>
        <taxon>Fungi</taxon>
        <taxon>Dikarya</taxon>
        <taxon>Ascomycota</taxon>
        <taxon>Pezizomycotina</taxon>
        <taxon>Dothideomycetes</taxon>
        <taxon>Pleosporomycetidae</taxon>
        <taxon>Gloniales</taxon>
        <taxon>Gloniaceae</taxon>
        <taxon>Glonium</taxon>
    </lineage>
</organism>
<dbReference type="SUPFAM" id="SSF56112">
    <property type="entry name" value="Protein kinase-like (PK-like)"/>
    <property type="match status" value="1"/>
</dbReference>
<evidence type="ECO:0000256" key="4">
    <source>
        <dbReference type="ARBA" id="ARBA00047919"/>
    </source>
</evidence>
<dbReference type="PROSITE" id="PS00107">
    <property type="entry name" value="PROTEIN_KINASE_ATP"/>
    <property type="match status" value="1"/>
</dbReference>
<dbReference type="OrthoDB" id="2158884at2759"/>
<feature type="binding site" evidence="6">
    <location>
        <position position="62"/>
    </location>
    <ligand>
        <name>ATP</name>
        <dbReference type="ChEBI" id="CHEBI:30616"/>
    </ligand>
</feature>
<dbReference type="InterPro" id="IPR050117">
    <property type="entry name" value="MAPK"/>
</dbReference>
<dbReference type="Pfam" id="PF00069">
    <property type="entry name" value="Pkinase"/>
    <property type="match status" value="1"/>
</dbReference>
<dbReference type="FunFam" id="3.30.200.20:FF:000233">
    <property type="entry name" value="Meiosis induction protein kinase"/>
    <property type="match status" value="1"/>
</dbReference>
<evidence type="ECO:0000259" key="8">
    <source>
        <dbReference type="PROSITE" id="PS50011"/>
    </source>
</evidence>
<dbReference type="FunFam" id="1.10.510.10:FF:000314">
    <property type="entry name" value="Serine threonine-protein kinase mak"/>
    <property type="match status" value="1"/>
</dbReference>
<reference evidence="9 10" key="1">
    <citation type="journal article" date="2016" name="Nat. Commun.">
        <title>Ectomycorrhizal ecology is imprinted in the genome of the dominant symbiotic fungus Cenococcum geophilum.</title>
        <authorList>
            <consortium name="DOE Joint Genome Institute"/>
            <person name="Peter M."/>
            <person name="Kohler A."/>
            <person name="Ohm R.A."/>
            <person name="Kuo A."/>
            <person name="Krutzmann J."/>
            <person name="Morin E."/>
            <person name="Arend M."/>
            <person name="Barry K.W."/>
            <person name="Binder M."/>
            <person name="Choi C."/>
            <person name="Clum A."/>
            <person name="Copeland A."/>
            <person name="Grisel N."/>
            <person name="Haridas S."/>
            <person name="Kipfer T."/>
            <person name="LaButti K."/>
            <person name="Lindquist E."/>
            <person name="Lipzen A."/>
            <person name="Maire R."/>
            <person name="Meier B."/>
            <person name="Mihaltcheva S."/>
            <person name="Molinier V."/>
            <person name="Murat C."/>
            <person name="Poggeler S."/>
            <person name="Quandt C.A."/>
            <person name="Sperisen C."/>
            <person name="Tritt A."/>
            <person name="Tisserant E."/>
            <person name="Crous P.W."/>
            <person name="Henrissat B."/>
            <person name="Nehls U."/>
            <person name="Egli S."/>
            <person name="Spatafora J.W."/>
            <person name="Grigoriev I.V."/>
            <person name="Martin F.M."/>
        </authorList>
    </citation>
    <scope>NUCLEOTIDE SEQUENCE [LARGE SCALE GENOMIC DNA]</scope>
    <source>
        <strain evidence="9 10">CBS 207.34</strain>
    </source>
</reference>
<dbReference type="AlphaFoldDB" id="A0A8E2F5N9"/>
<feature type="region of interest" description="Disordered" evidence="7">
    <location>
        <begin position="679"/>
        <end position="766"/>
    </location>
</feature>
<dbReference type="InterPro" id="IPR017441">
    <property type="entry name" value="Protein_kinase_ATP_BS"/>
</dbReference>
<feature type="compositionally biased region" description="Polar residues" evidence="7">
    <location>
        <begin position="631"/>
        <end position="642"/>
    </location>
</feature>
<feature type="region of interest" description="Disordered" evidence="7">
    <location>
        <begin position="551"/>
        <end position="667"/>
    </location>
</feature>
<dbReference type="GO" id="GO:0004707">
    <property type="term" value="F:MAP kinase activity"/>
    <property type="evidence" value="ECO:0007669"/>
    <property type="project" value="UniProtKB-EC"/>
</dbReference>
<feature type="compositionally biased region" description="Polar residues" evidence="7">
    <location>
        <begin position="431"/>
        <end position="457"/>
    </location>
</feature>
<comment type="catalytic activity">
    <reaction evidence="5">
        <text>L-seryl-[protein] + ATP = O-phospho-L-seryl-[protein] + ADP + H(+)</text>
        <dbReference type="Rhea" id="RHEA:17989"/>
        <dbReference type="Rhea" id="RHEA-COMP:9863"/>
        <dbReference type="Rhea" id="RHEA-COMP:11604"/>
        <dbReference type="ChEBI" id="CHEBI:15378"/>
        <dbReference type="ChEBI" id="CHEBI:29999"/>
        <dbReference type="ChEBI" id="CHEBI:30616"/>
        <dbReference type="ChEBI" id="CHEBI:83421"/>
        <dbReference type="ChEBI" id="CHEBI:456216"/>
        <dbReference type="EC" id="2.7.11.24"/>
    </reaction>
    <physiologicalReaction direction="left-to-right" evidence="5">
        <dbReference type="Rhea" id="RHEA:17990"/>
    </physiologicalReaction>
</comment>
<keyword evidence="1" id="KW-0723">Serine/threonine-protein kinase</keyword>
<dbReference type="InterPro" id="IPR008271">
    <property type="entry name" value="Ser/Thr_kinase_AS"/>
</dbReference>
<sequence length="787" mass="86243">MLAYETPQHRGWSQNSNSVVCLEDKFEVLKDIGDGSFGSVALARVRGAGAHIARRGTLVAIKTMKKSFDSFAHCMELREVIFLKSLPNHPHLVPALDIFLDPYSRRLHIAMEYMDGNLYQLMKARDHKPLDGHSVKSILFQIISGLEHIHHHEFFHRDIKPENILVSTSAPVDSASAFKRYSALVTPPSTPPVYTIKIADFGLARETHSKLPYTTYVSTRWYRAPEVLLRAGEYSAPVDIWAIGAMAVEIATLKPLFPGGNEVDQVWRVCEIMGSPGSWVNKHRAPVGGGEWKDGVRLAQNLGFSFPKMAPHSMDTILQAPQWPASLAHFVTWCLMWDPRNRPTSSQALGHEYFADAFDPLRPKSSTSRLLGRKQSDLSGHTPKDSPDSTPSLTSKTSSWFRRSLVARESAPAVPQHTVARPVSPRPSPVQSNTDMSSSSKARPSANKRATWTNGVPSNAAPIPILPSIKPVSPLSDAVTAQASVRPADSDEKVAKKIGRQLSVASHGNHYADIHRQEAERALNGQSGLVSPPNGQKEGFFSHLRKRARRLSGRYQPPMSPSSDDIEANAGCGPWSSTRSTVDLASGPNPPSQSESSELDKALQNTSSRVAGNPVLKRHHSLPHGPEARSSENSLSGGPISSRTRKALQRQPNPANRYETPNEEEELLDEALTSAHKAARRLDRHAQSGVDTQKSSTTSVQTVRPSVQQSVSDLGPSAPYLTPSPSANRNGVGFGQMEYTTPTKPVDINKTRNKEDVASKWPTPPYEENDWAAAAAASIFATQARYR</sequence>
<name>A0A8E2F5N9_9PEZI</name>
<feature type="compositionally biased region" description="Basic and acidic residues" evidence="7">
    <location>
        <begin position="747"/>
        <end position="758"/>
    </location>
</feature>
<dbReference type="GO" id="GO:0005524">
    <property type="term" value="F:ATP binding"/>
    <property type="evidence" value="ECO:0007669"/>
    <property type="project" value="UniProtKB-UniRule"/>
</dbReference>
<evidence type="ECO:0000256" key="7">
    <source>
        <dbReference type="SAM" id="MobiDB-lite"/>
    </source>
</evidence>
<dbReference type="EMBL" id="KV749141">
    <property type="protein sequence ID" value="OCL10911.1"/>
    <property type="molecule type" value="Genomic_DNA"/>
</dbReference>
<feature type="region of interest" description="Disordered" evidence="7">
    <location>
        <begin position="365"/>
        <end position="460"/>
    </location>
</feature>
<evidence type="ECO:0000256" key="5">
    <source>
        <dbReference type="ARBA" id="ARBA00048130"/>
    </source>
</evidence>
<dbReference type="PANTHER" id="PTHR24055">
    <property type="entry name" value="MITOGEN-ACTIVATED PROTEIN KINASE"/>
    <property type="match status" value="1"/>
</dbReference>
<keyword evidence="2 6" id="KW-0547">Nucleotide-binding</keyword>
<keyword evidence="3 6" id="KW-0067">ATP-binding</keyword>
<dbReference type="SMART" id="SM00220">
    <property type="entry name" value="S_TKc"/>
    <property type="match status" value="1"/>
</dbReference>
<comment type="catalytic activity">
    <reaction evidence="4">
        <text>L-threonyl-[protein] + ATP = O-phospho-L-threonyl-[protein] + ADP + H(+)</text>
        <dbReference type="Rhea" id="RHEA:46608"/>
        <dbReference type="Rhea" id="RHEA-COMP:11060"/>
        <dbReference type="Rhea" id="RHEA-COMP:11605"/>
        <dbReference type="ChEBI" id="CHEBI:15378"/>
        <dbReference type="ChEBI" id="CHEBI:30013"/>
        <dbReference type="ChEBI" id="CHEBI:30616"/>
        <dbReference type="ChEBI" id="CHEBI:61977"/>
        <dbReference type="ChEBI" id="CHEBI:456216"/>
        <dbReference type="EC" id="2.7.11.24"/>
    </reaction>
    <physiologicalReaction direction="left-to-right" evidence="4">
        <dbReference type="Rhea" id="RHEA:46609"/>
    </physiologicalReaction>
</comment>
<keyword evidence="9" id="KW-0808">Transferase</keyword>
<feature type="domain" description="Protein kinase" evidence="8">
    <location>
        <begin position="26"/>
        <end position="354"/>
    </location>
</feature>
<feature type="compositionally biased region" description="Low complexity" evidence="7">
    <location>
        <begin position="692"/>
        <end position="703"/>
    </location>
</feature>
<evidence type="ECO:0000256" key="1">
    <source>
        <dbReference type="ARBA" id="ARBA00022527"/>
    </source>
</evidence>
<evidence type="ECO:0000313" key="9">
    <source>
        <dbReference type="EMBL" id="OCL10911.1"/>
    </source>
</evidence>